<sequence length="105" mass="11832">MGNPHHWSHKVWTSAAEPNLRFLQSAFAISTNDDKVTLGALVSKMRDSIVKIDDDYINRMRGDSGYYQNLQNMWTEEYAQEFDILPISSLCGHNLLISDGGSHCG</sequence>
<dbReference type="EMBL" id="PNBA02000012">
    <property type="protein sequence ID" value="KAG6405775.1"/>
    <property type="molecule type" value="Genomic_DNA"/>
</dbReference>
<comment type="caution">
    <text evidence="1">The sequence shown here is derived from an EMBL/GenBank/DDBJ whole genome shotgun (WGS) entry which is preliminary data.</text>
</comment>
<reference evidence="1" key="2">
    <citation type="submission" date="2020-08" db="EMBL/GenBank/DDBJ databases">
        <title>Plant Genome Project.</title>
        <authorList>
            <person name="Zhang R.-G."/>
        </authorList>
    </citation>
    <scope>NUCLEOTIDE SEQUENCE</scope>
    <source>
        <strain evidence="1">Huo1</strain>
        <tissue evidence="1">Leaf</tissue>
    </source>
</reference>
<evidence type="ECO:0000313" key="2">
    <source>
        <dbReference type="Proteomes" id="UP000298416"/>
    </source>
</evidence>
<protein>
    <submittedName>
        <fullName evidence="1">Uncharacterized protein</fullName>
    </submittedName>
</protein>
<reference evidence="1" key="1">
    <citation type="submission" date="2018-01" db="EMBL/GenBank/DDBJ databases">
        <authorList>
            <person name="Mao J.F."/>
        </authorList>
    </citation>
    <scope>NUCLEOTIDE SEQUENCE</scope>
    <source>
        <strain evidence="1">Huo1</strain>
        <tissue evidence="1">Leaf</tissue>
    </source>
</reference>
<dbReference type="Proteomes" id="UP000298416">
    <property type="component" value="Unassembled WGS sequence"/>
</dbReference>
<name>A0A8X8X2U2_SALSN</name>
<keyword evidence="2" id="KW-1185">Reference proteome</keyword>
<evidence type="ECO:0000313" key="1">
    <source>
        <dbReference type="EMBL" id="KAG6405775.1"/>
    </source>
</evidence>
<organism evidence="1">
    <name type="scientific">Salvia splendens</name>
    <name type="common">Scarlet sage</name>
    <dbReference type="NCBI Taxonomy" id="180675"/>
    <lineage>
        <taxon>Eukaryota</taxon>
        <taxon>Viridiplantae</taxon>
        <taxon>Streptophyta</taxon>
        <taxon>Embryophyta</taxon>
        <taxon>Tracheophyta</taxon>
        <taxon>Spermatophyta</taxon>
        <taxon>Magnoliopsida</taxon>
        <taxon>eudicotyledons</taxon>
        <taxon>Gunneridae</taxon>
        <taxon>Pentapetalae</taxon>
        <taxon>asterids</taxon>
        <taxon>lamiids</taxon>
        <taxon>Lamiales</taxon>
        <taxon>Lamiaceae</taxon>
        <taxon>Nepetoideae</taxon>
        <taxon>Mentheae</taxon>
        <taxon>Salviinae</taxon>
        <taxon>Salvia</taxon>
        <taxon>Salvia subgen. Calosphace</taxon>
        <taxon>core Calosphace</taxon>
    </lineage>
</organism>
<dbReference type="AlphaFoldDB" id="A0A8X8X2U2"/>
<gene>
    <name evidence="1" type="ORF">SASPL_133369</name>
</gene>
<proteinExistence type="predicted"/>
<accession>A0A8X8X2U2</accession>